<dbReference type="AlphaFoldDB" id="A0A645IHV7"/>
<keyword evidence="1" id="KW-0472">Membrane</keyword>
<evidence type="ECO:0000313" key="2">
    <source>
        <dbReference type="EMBL" id="MPN50888.1"/>
    </source>
</evidence>
<name>A0A645IHV7_9ZZZZ</name>
<comment type="caution">
    <text evidence="2">The sequence shown here is derived from an EMBL/GenBank/DDBJ whole genome shotgun (WGS) entry which is preliminary data.</text>
</comment>
<reference evidence="2" key="1">
    <citation type="submission" date="2019-08" db="EMBL/GenBank/DDBJ databases">
        <authorList>
            <person name="Kucharzyk K."/>
            <person name="Murdoch R.W."/>
            <person name="Higgins S."/>
            <person name="Loffler F."/>
        </authorList>
    </citation>
    <scope>NUCLEOTIDE SEQUENCE</scope>
</reference>
<protein>
    <submittedName>
        <fullName evidence="2">Uncharacterized protein</fullName>
    </submittedName>
</protein>
<organism evidence="2">
    <name type="scientific">bioreactor metagenome</name>
    <dbReference type="NCBI Taxonomy" id="1076179"/>
    <lineage>
        <taxon>unclassified sequences</taxon>
        <taxon>metagenomes</taxon>
        <taxon>ecological metagenomes</taxon>
    </lineage>
</organism>
<proteinExistence type="predicted"/>
<dbReference type="EMBL" id="VSSQ01115466">
    <property type="protein sequence ID" value="MPN50888.1"/>
    <property type="molecule type" value="Genomic_DNA"/>
</dbReference>
<feature type="transmembrane region" description="Helical" evidence="1">
    <location>
        <begin position="6"/>
        <end position="24"/>
    </location>
</feature>
<evidence type="ECO:0000256" key="1">
    <source>
        <dbReference type="SAM" id="Phobius"/>
    </source>
</evidence>
<keyword evidence="1" id="KW-1133">Transmembrane helix</keyword>
<keyword evidence="1" id="KW-0812">Transmembrane</keyword>
<accession>A0A645IHV7</accession>
<gene>
    <name evidence="2" type="ORF">SDC9_198528</name>
</gene>
<sequence>MKRVPLVLVGFMVCFALLTAFLWIRWHISPLGKYNTFLKQELAYYRQVGTACDVLIARLPAGQTFIPIISGDDASLPEVLRNLEADSFYVATNQVLIRFGVGRVSSSIVWERSSVSAHWQLIAIAGEGNLRRTVFEEQR</sequence>